<protein>
    <submittedName>
        <fullName evidence="1">Uncharacterized protein</fullName>
    </submittedName>
</protein>
<accession>A0AAV9RDK8</accession>
<evidence type="ECO:0000313" key="2">
    <source>
        <dbReference type="Proteomes" id="UP001311232"/>
    </source>
</evidence>
<organism evidence="1 2">
    <name type="scientific">Crenichthys baileyi</name>
    <name type="common">White River springfish</name>
    <dbReference type="NCBI Taxonomy" id="28760"/>
    <lineage>
        <taxon>Eukaryota</taxon>
        <taxon>Metazoa</taxon>
        <taxon>Chordata</taxon>
        <taxon>Craniata</taxon>
        <taxon>Vertebrata</taxon>
        <taxon>Euteleostomi</taxon>
        <taxon>Actinopterygii</taxon>
        <taxon>Neopterygii</taxon>
        <taxon>Teleostei</taxon>
        <taxon>Neoteleostei</taxon>
        <taxon>Acanthomorphata</taxon>
        <taxon>Ovalentaria</taxon>
        <taxon>Atherinomorphae</taxon>
        <taxon>Cyprinodontiformes</taxon>
        <taxon>Goodeidae</taxon>
        <taxon>Crenichthys</taxon>
    </lineage>
</organism>
<proteinExistence type="predicted"/>
<name>A0AAV9RDK8_9TELE</name>
<dbReference type="EMBL" id="JAHHUM010002037">
    <property type="protein sequence ID" value="KAK5607007.1"/>
    <property type="molecule type" value="Genomic_DNA"/>
</dbReference>
<dbReference type="Proteomes" id="UP001311232">
    <property type="component" value="Unassembled WGS sequence"/>
</dbReference>
<comment type="caution">
    <text evidence="1">The sequence shown here is derived from an EMBL/GenBank/DDBJ whole genome shotgun (WGS) entry which is preliminary data.</text>
</comment>
<evidence type="ECO:0000313" key="1">
    <source>
        <dbReference type="EMBL" id="KAK5607007.1"/>
    </source>
</evidence>
<keyword evidence="2" id="KW-1185">Reference proteome</keyword>
<sequence>MYLQQLILCISCPYGALFLPSQQRRVELPGSMGRDSSTITSASVTASISSTATFRRILLFPSLLAADNAIIQTFPLLFWTVQLTPPLQYQRVQLMPSVDIFTFPVTTSSSGCRQCRWYKTTTTSRCRHPRTPEPTPHHL</sequence>
<reference evidence="1 2" key="1">
    <citation type="submission" date="2021-06" db="EMBL/GenBank/DDBJ databases">
        <authorList>
            <person name="Palmer J.M."/>
        </authorList>
    </citation>
    <scope>NUCLEOTIDE SEQUENCE [LARGE SCALE GENOMIC DNA]</scope>
    <source>
        <strain evidence="1 2">MEX-2019</strain>
        <tissue evidence="1">Muscle</tissue>
    </source>
</reference>
<gene>
    <name evidence="1" type="ORF">CRENBAI_010281</name>
</gene>
<dbReference type="AlphaFoldDB" id="A0AAV9RDK8"/>